<sequence>MTRTDPLLDASFKGYPPDAPPLRCSQIGAQGWHVLGDELPLPLAVLDQAALVHNVGWLQALVEREGIALAPHGKTTLSPQLFAAQLAAGAWGITVSQLRQVDTVIAADGRHVLVANQVVQPAELRQLAALLARHPDLRAPFLVDSPDQVAAAERAAPPQPLEVLLEVGLAGGRTGCRTVEAALALARSIRASTALRLVGISTYEGLWGSGDDAKDGTLVAGLVADTHALARACEDEDLFEADEVILSAGGSALFDLIAPALRGPSGAQALRRPVRGLLRSGCYVTHDDGHYQRLVRHANRRQGCSDAAGLRGALTVWAVVQATPEPGLVILNAGKRDLSFDMGLPQPKAICRRGERQAGATPAGWQVVALNDQHAHLRLNEADPALAPRIGDRIGLGISHPCTTFDKWRWMPVADADGRIVDAITTAF</sequence>
<keyword evidence="5" id="KW-1185">Reference proteome</keyword>
<protein>
    <submittedName>
        <fullName evidence="4">Alanine racemase</fullName>
        <ecNumber evidence="4">5.1.1.1</ecNumber>
    </submittedName>
</protein>
<dbReference type="Pfam" id="PF14031">
    <property type="entry name" value="D-ser_dehydrat"/>
    <property type="match status" value="1"/>
</dbReference>
<comment type="caution">
    <text evidence="4">The sequence shown here is derived from an EMBL/GenBank/DDBJ whole genome shotgun (WGS) entry which is preliminary data.</text>
</comment>
<dbReference type="InterPro" id="IPR042208">
    <property type="entry name" value="D-ser_dehydrat-like_sf"/>
</dbReference>
<dbReference type="Gene3D" id="3.20.20.10">
    <property type="entry name" value="Alanine racemase"/>
    <property type="match status" value="1"/>
</dbReference>
<dbReference type="Proteomes" id="UP001235760">
    <property type="component" value="Unassembled WGS sequence"/>
</dbReference>
<organism evidence="4 5">
    <name type="scientific">Leptothrix discophora</name>
    <dbReference type="NCBI Taxonomy" id="89"/>
    <lineage>
        <taxon>Bacteria</taxon>
        <taxon>Pseudomonadati</taxon>
        <taxon>Pseudomonadota</taxon>
        <taxon>Betaproteobacteria</taxon>
        <taxon>Burkholderiales</taxon>
        <taxon>Sphaerotilaceae</taxon>
        <taxon>Leptothrix</taxon>
    </lineage>
</organism>
<dbReference type="PANTHER" id="PTHR28004">
    <property type="entry name" value="ZGC:162816-RELATED"/>
    <property type="match status" value="1"/>
</dbReference>
<dbReference type="SMART" id="SM01119">
    <property type="entry name" value="D-ser_dehydrat"/>
    <property type="match status" value="1"/>
</dbReference>
<dbReference type="Pfam" id="PF01168">
    <property type="entry name" value="Ala_racemase_N"/>
    <property type="match status" value="1"/>
</dbReference>
<dbReference type="EC" id="5.1.1.1" evidence="4"/>
<dbReference type="SUPFAM" id="SSF51419">
    <property type="entry name" value="PLP-binding barrel"/>
    <property type="match status" value="1"/>
</dbReference>
<evidence type="ECO:0000313" key="4">
    <source>
        <dbReference type="EMBL" id="MDP4299616.1"/>
    </source>
</evidence>
<reference evidence="4 5" key="1">
    <citation type="submission" date="2023-08" db="EMBL/GenBank/DDBJ databases">
        <authorList>
            <person name="Roldan D.M."/>
            <person name="Menes R.J."/>
        </authorList>
    </citation>
    <scope>NUCLEOTIDE SEQUENCE [LARGE SCALE GENOMIC DNA]</scope>
    <source>
        <strain evidence="4 5">CCM 2812</strain>
    </source>
</reference>
<dbReference type="EMBL" id="JAUZEE010000001">
    <property type="protein sequence ID" value="MDP4299616.1"/>
    <property type="molecule type" value="Genomic_DNA"/>
</dbReference>
<dbReference type="InterPro" id="IPR001608">
    <property type="entry name" value="Ala_racemase_N"/>
</dbReference>
<feature type="domain" description="D-serine dehydratase-like" evidence="3">
    <location>
        <begin position="313"/>
        <end position="415"/>
    </location>
</feature>
<dbReference type="PANTHER" id="PTHR28004:SF8">
    <property type="entry name" value="D-SERINE DEAMINASE"/>
    <property type="match status" value="1"/>
</dbReference>
<evidence type="ECO:0000256" key="2">
    <source>
        <dbReference type="ARBA" id="ARBA00023239"/>
    </source>
</evidence>
<dbReference type="InterPro" id="IPR051466">
    <property type="entry name" value="D-amino_acid_metab_enzyme"/>
</dbReference>
<proteinExistence type="inferred from homology"/>
<dbReference type="GO" id="GO:0008784">
    <property type="term" value="F:alanine racemase activity"/>
    <property type="evidence" value="ECO:0007669"/>
    <property type="project" value="UniProtKB-EC"/>
</dbReference>
<accession>A0ABT9FZG7</accession>
<dbReference type="InterPro" id="IPR026956">
    <property type="entry name" value="D-ser_dehydrat-like_dom"/>
</dbReference>
<keyword evidence="2" id="KW-0456">Lyase</keyword>
<evidence type="ECO:0000259" key="3">
    <source>
        <dbReference type="SMART" id="SM01119"/>
    </source>
</evidence>
<comment type="similarity">
    <text evidence="1">Belongs to the DSD1 family.</text>
</comment>
<name>A0ABT9FZG7_LEPDI</name>
<dbReference type="RefSeq" id="WP_305748150.1">
    <property type="nucleotide sequence ID" value="NZ_JAUZEE010000001.1"/>
</dbReference>
<evidence type="ECO:0000313" key="5">
    <source>
        <dbReference type="Proteomes" id="UP001235760"/>
    </source>
</evidence>
<keyword evidence="4" id="KW-0413">Isomerase</keyword>
<dbReference type="Gene3D" id="2.40.37.20">
    <property type="entry name" value="D-serine dehydratase-like domain"/>
    <property type="match status" value="1"/>
</dbReference>
<evidence type="ECO:0000256" key="1">
    <source>
        <dbReference type="ARBA" id="ARBA00005323"/>
    </source>
</evidence>
<gene>
    <name evidence="4" type="ORF">Q8X39_03140</name>
</gene>
<dbReference type="InterPro" id="IPR029066">
    <property type="entry name" value="PLP-binding_barrel"/>
</dbReference>